<accession>A0A8T9QEF6</accession>
<evidence type="ECO:0000313" key="14">
    <source>
        <dbReference type="EMBL" id="UOQ73203.1"/>
    </source>
</evidence>
<evidence type="ECO:0000256" key="4">
    <source>
        <dbReference type="ARBA" id="ARBA00022692"/>
    </source>
</evidence>
<evidence type="ECO:0000313" key="15">
    <source>
        <dbReference type="Proteomes" id="UP000831796"/>
    </source>
</evidence>
<evidence type="ECO:0000256" key="7">
    <source>
        <dbReference type="ARBA" id="ARBA00023136"/>
    </source>
</evidence>
<keyword evidence="15" id="KW-1185">Reference proteome</keyword>
<sequence length="193" mass="21899">MLTEKKASAPSAAFLTSLNAVPNVLWSGLSLGPLSAFCYQHMARPWLWGLLAASLLVYAVPKTWFRYWQLSRSRVPYQRLGVPAVNYFTQHGYLVNFLIRRRYPHYRHAAGPAALRRLASGSYHQERFHASMLLFFAGTSVYAAAQGHLGWAVVLLLSNVGYNLYPIWLQQYLRLRVAQHSGASSSFRSQKPR</sequence>
<comment type="pathway">
    <text evidence="9">Carotenoid biosynthesis; staphyloxanthin biosynthesis; staphyloxanthin from farnesyl diphosphate: step 5/5.</text>
</comment>
<proteinExistence type="inferred from homology"/>
<evidence type="ECO:0000256" key="12">
    <source>
        <dbReference type="ARBA" id="ARBA00025324"/>
    </source>
</evidence>
<keyword evidence="4 13" id="KW-0812">Transmembrane</keyword>
<evidence type="ECO:0000256" key="10">
    <source>
        <dbReference type="ARBA" id="ARBA00023603"/>
    </source>
</evidence>
<feature type="transmembrane region" description="Helical" evidence="13">
    <location>
        <begin position="46"/>
        <end position="65"/>
    </location>
</feature>
<keyword evidence="8" id="KW-0012">Acyltransferase</keyword>
<dbReference type="KEGG" id="hcu:MUN79_04320"/>
<reference evidence="14" key="1">
    <citation type="submission" date="2022-04" db="EMBL/GenBank/DDBJ databases">
        <title>Hymenobacter sp. isolated from the air.</title>
        <authorList>
            <person name="Won M."/>
            <person name="Lee C.-M."/>
            <person name="Woen H.-Y."/>
            <person name="Kwon S.-W."/>
        </authorList>
    </citation>
    <scope>NUCLEOTIDE SEQUENCE</scope>
    <source>
        <strain evidence="14">5116S-3</strain>
    </source>
</reference>
<feature type="transmembrane region" description="Helical" evidence="13">
    <location>
        <begin position="128"/>
        <end position="145"/>
    </location>
</feature>
<keyword evidence="7 13" id="KW-0472">Membrane</keyword>
<protein>
    <recommendedName>
        <fullName evidence="11">Glycosyl-4,4'-diaponeurosporenoate acyltransferase</fullName>
    </recommendedName>
</protein>
<name>A0A8T9QEF6_9BACT</name>
<keyword evidence="3" id="KW-0808">Transferase</keyword>
<dbReference type="GO" id="GO:0016746">
    <property type="term" value="F:acyltransferase activity"/>
    <property type="evidence" value="ECO:0007669"/>
    <property type="project" value="UniProtKB-KW"/>
</dbReference>
<evidence type="ECO:0000256" key="1">
    <source>
        <dbReference type="ARBA" id="ARBA00004162"/>
    </source>
</evidence>
<evidence type="ECO:0000256" key="6">
    <source>
        <dbReference type="ARBA" id="ARBA00022989"/>
    </source>
</evidence>
<dbReference type="Proteomes" id="UP000831796">
    <property type="component" value="Chromosome"/>
</dbReference>
<comment type="similarity">
    <text evidence="10">Belongs to the acyltransferase CrtO family.</text>
</comment>
<evidence type="ECO:0000256" key="9">
    <source>
        <dbReference type="ARBA" id="ARBA00023588"/>
    </source>
</evidence>
<dbReference type="EMBL" id="CP095046">
    <property type="protein sequence ID" value="UOQ73203.1"/>
    <property type="molecule type" value="Genomic_DNA"/>
</dbReference>
<dbReference type="Pfam" id="PF18927">
    <property type="entry name" value="CrtO"/>
    <property type="match status" value="1"/>
</dbReference>
<gene>
    <name evidence="14" type="ORF">MUN79_04320</name>
</gene>
<evidence type="ECO:0000256" key="8">
    <source>
        <dbReference type="ARBA" id="ARBA00023315"/>
    </source>
</evidence>
<evidence type="ECO:0000256" key="5">
    <source>
        <dbReference type="ARBA" id="ARBA00022729"/>
    </source>
</evidence>
<dbReference type="RefSeq" id="WP_244676557.1">
    <property type="nucleotide sequence ID" value="NZ_CP095046.1"/>
</dbReference>
<evidence type="ECO:0000256" key="3">
    <source>
        <dbReference type="ARBA" id="ARBA00022679"/>
    </source>
</evidence>
<keyword evidence="6 13" id="KW-1133">Transmembrane helix</keyword>
<evidence type="ECO:0000256" key="2">
    <source>
        <dbReference type="ARBA" id="ARBA00022475"/>
    </source>
</evidence>
<evidence type="ECO:0000256" key="11">
    <source>
        <dbReference type="ARBA" id="ARBA00023667"/>
    </source>
</evidence>
<comment type="subcellular location">
    <subcellularLocation>
        <location evidence="1">Cell membrane</location>
        <topology evidence="1">Single-pass membrane protein</topology>
    </subcellularLocation>
</comment>
<dbReference type="AlphaFoldDB" id="A0A8T9QEF6"/>
<evidence type="ECO:0000256" key="13">
    <source>
        <dbReference type="SAM" id="Phobius"/>
    </source>
</evidence>
<dbReference type="InterPro" id="IPR044021">
    <property type="entry name" value="CrtO"/>
</dbReference>
<comment type="function">
    <text evidence="12">Catalyzes the acylation of glycosyl-4,4'-diaponeurosporenoate, i.e. the esterification of glucose at the C6'' position with the carboxyl group of the C(15) fatty acid 12-methyltetradecanoic acid, to yield staphyloxanthin. This is the last step in the biosynthesis of this orange pigment, present in most staphylococci strains.</text>
</comment>
<keyword evidence="5" id="KW-0732">Signal</keyword>
<dbReference type="GO" id="GO:0005886">
    <property type="term" value="C:plasma membrane"/>
    <property type="evidence" value="ECO:0007669"/>
    <property type="project" value="UniProtKB-SubCell"/>
</dbReference>
<keyword evidence="2" id="KW-1003">Cell membrane</keyword>
<organism evidence="14 15">
    <name type="scientific">Hymenobacter cellulosilyticus</name>
    <dbReference type="NCBI Taxonomy" id="2932248"/>
    <lineage>
        <taxon>Bacteria</taxon>
        <taxon>Pseudomonadati</taxon>
        <taxon>Bacteroidota</taxon>
        <taxon>Cytophagia</taxon>
        <taxon>Cytophagales</taxon>
        <taxon>Hymenobacteraceae</taxon>
        <taxon>Hymenobacter</taxon>
    </lineage>
</organism>